<dbReference type="Proteomes" id="UP000419138">
    <property type="component" value="Unassembled WGS sequence"/>
</dbReference>
<reference evidence="1 2" key="1">
    <citation type="submission" date="2019-05" db="EMBL/GenBank/DDBJ databases">
        <title>Comparative genomics and metabolomics analyses of clavulanic acid producing Streptomyces species provides insight into specialized metabolism and evolution of beta-lactam biosynthetic gene clusters.</title>
        <authorList>
            <person name="Moore M.A."/>
            <person name="Cruz-Morales P."/>
            <person name="Barona Gomez F."/>
            <person name="Kapil T."/>
        </authorList>
    </citation>
    <scope>NUCLEOTIDE SEQUENCE [LARGE SCALE GENOMIC DNA]</scope>
    <source>
        <strain evidence="1 2">NRRL 5741</strain>
    </source>
</reference>
<keyword evidence="2" id="KW-1185">Reference proteome</keyword>
<evidence type="ECO:0008006" key="3">
    <source>
        <dbReference type="Google" id="ProtNLM"/>
    </source>
</evidence>
<comment type="caution">
    <text evidence="1">The sequence shown here is derived from an EMBL/GenBank/DDBJ whole genome shotgun (WGS) entry which is preliminary data.</text>
</comment>
<name>A0A646KDY1_STRJU</name>
<sequence length="461" mass="48906">MPRCEGRPPPRTVKWLDEAVASGTAATPDHPSRGAIFDAIRTDRAGPVAVRLLQLTHADDPSVRRAAMDLLQSSAGGEAPWPAAAEAALARLTDPDEQVRRRAARLVVYAGRRDLALTALGELADPVVRTVLADALGASAAHLRADPLASVRFLAHLETLRAAPPGQWPALDAALLADARDAARHLEDIGHAWGRVLHRLGRERHTYALVARLLADPATRDTGAALAREACHDWRAAPVELLPLLVRHSGREVGPRLAEALTTASISKAAMRVHGALAATVPFTPYPATRRSRSGPSPSYDGPSAAAVLAAKPMGIGRLGHAPEIFGALLDAGPLTLRQAAQLYNLTFRRPGRTQAVCAPLWLRHAGPAALPRLLAHMTPYLGEYDVGEYYLEGLAAMGRQALPALPAVTALIGRRTRIPVNSSTRDGETAVDECLLAAALDARRAILGRGSMTTGPATNR</sequence>
<dbReference type="RefSeq" id="WP_153522021.1">
    <property type="nucleotide sequence ID" value="NZ_JBEPDZ010000044.1"/>
</dbReference>
<dbReference type="SUPFAM" id="SSF48371">
    <property type="entry name" value="ARM repeat"/>
    <property type="match status" value="1"/>
</dbReference>
<dbReference type="AlphaFoldDB" id="A0A646KDY1"/>
<proteinExistence type="predicted"/>
<dbReference type="EMBL" id="VCLA01000078">
    <property type="protein sequence ID" value="MQT00489.1"/>
    <property type="molecule type" value="Genomic_DNA"/>
</dbReference>
<gene>
    <name evidence="1" type="ORF">FF041_09700</name>
</gene>
<evidence type="ECO:0000313" key="1">
    <source>
        <dbReference type="EMBL" id="MQT00489.1"/>
    </source>
</evidence>
<dbReference type="OrthoDB" id="3845975at2"/>
<dbReference type="InterPro" id="IPR016024">
    <property type="entry name" value="ARM-type_fold"/>
</dbReference>
<accession>A0A646KDY1</accession>
<organism evidence="1 2">
    <name type="scientific">Streptomyces jumonjinensis</name>
    <dbReference type="NCBI Taxonomy" id="1945"/>
    <lineage>
        <taxon>Bacteria</taxon>
        <taxon>Bacillati</taxon>
        <taxon>Actinomycetota</taxon>
        <taxon>Actinomycetes</taxon>
        <taxon>Kitasatosporales</taxon>
        <taxon>Streptomycetaceae</taxon>
        <taxon>Streptomyces</taxon>
    </lineage>
</organism>
<evidence type="ECO:0000313" key="2">
    <source>
        <dbReference type="Proteomes" id="UP000419138"/>
    </source>
</evidence>
<protein>
    <recommendedName>
        <fullName evidence="3">HEAT repeat domain-containing protein</fullName>
    </recommendedName>
</protein>